<gene>
    <name evidence="2" type="ORF">GCM10009775_18450</name>
</gene>
<proteinExistence type="predicted"/>
<name>A0ABN2PN80_9MICO</name>
<reference evidence="2 3" key="1">
    <citation type="journal article" date="2019" name="Int. J. Syst. Evol. Microbiol.">
        <title>The Global Catalogue of Microorganisms (GCM) 10K type strain sequencing project: providing services to taxonomists for standard genome sequencing and annotation.</title>
        <authorList>
            <consortium name="The Broad Institute Genomics Platform"/>
            <consortium name="The Broad Institute Genome Sequencing Center for Infectious Disease"/>
            <person name="Wu L."/>
            <person name="Ma J."/>
        </authorList>
    </citation>
    <scope>NUCLEOTIDE SEQUENCE [LARGE SCALE GENOMIC DNA]</scope>
    <source>
        <strain evidence="2 3">JCM 14900</strain>
    </source>
</reference>
<comment type="caution">
    <text evidence="2">The sequence shown here is derived from an EMBL/GenBank/DDBJ whole genome shotgun (WGS) entry which is preliminary data.</text>
</comment>
<dbReference type="Proteomes" id="UP001501343">
    <property type="component" value="Unassembled WGS sequence"/>
</dbReference>
<dbReference type="InterPro" id="IPR029044">
    <property type="entry name" value="Nucleotide-diphossugar_trans"/>
</dbReference>
<evidence type="ECO:0000259" key="1">
    <source>
        <dbReference type="Pfam" id="PF00535"/>
    </source>
</evidence>
<keyword evidence="3" id="KW-1185">Reference proteome</keyword>
<sequence length="357" mass="38040">MSDPAVDVVIPVHDLSRPVARAVGSVVLSTGADVRVSVVAHGLEPGDVEGALGSLAARPDVRVLGFADGIPSPAGPFNAGLDAATARFTSVMGSDDTLAPGAIDSWLRRAERDRADVVISRLRHAAGAAVPTPPTRPRSRAALDPVRDRLSYRSAPLGLVSRARFGGLRFAAGIPVGEDLPYVTRLWFSGAGISYDRTGPAYLIHDDAAGRTTFAPRPLAETFAFLPAVLDDPWFGELPTASRQSVIVKFIRIHLFGAITQRLDPAAWTPSERTTLRATAVAMLAAGEGIERVLSRRDRDLLDAALDPSIPAERLIRAATLRRQFAHLGSLVPRSLSRLLHREGPVRFAAASALQMS</sequence>
<evidence type="ECO:0000313" key="3">
    <source>
        <dbReference type="Proteomes" id="UP001501343"/>
    </source>
</evidence>
<dbReference type="RefSeq" id="WP_248150647.1">
    <property type="nucleotide sequence ID" value="NZ_BAAAOF010000003.1"/>
</dbReference>
<dbReference type="CDD" id="cd00761">
    <property type="entry name" value="Glyco_tranf_GTA_type"/>
    <property type="match status" value="1"/>
</dbReference>
<organism evidence="2 3">
    <name type="scientific">Microbacterium aoyamense</name>
    <dbReference type="NCBI Taxonomy" id="344166"/>
    <lineage>
        <taxon>Bacteria</taxon>
        <taxon>Bacillati</taxon>
        <taxon>Actinomycetota</taxon>
        <taxon>Actinomycetes</taxon>
        <taxon>Micrococcales</taxon>
        <taxon>Microbacteriaceae</taxon>
        <taxon>Microbacterium</taxon>
    </lineage>
</organism>
<dbReference type="Gene3D" id="3.90.550.10">
    <property type="entry name" value="Spore Coat Polysaccharide Biosynthesis Protein SpsA, Chain A"/>
    <property type="match status" value="1"/>
</dbReference>
<dbReference type="EMBL" id="BAAAOF010000003">
    <property type="protein sequence ID" value="GAA1926574.1"/>
    <property type="molecule type" value="Genomic_DNA"/>
</dbReference>
<protein>
    <recommendedName>
        <fullName evidence="1">Glycosyltransferase 2-like domain-containing protein</fullName>
    </recommendedName>
</protein>
<evidence type="ECO:0000313" key="2">
    <source>
        <dbReference type="EMBL" id="GAA1926574.1"/>
    </source>
</evidence>
<dbReference type="Pfam" id="PF00535">
    <property type="entry name" value="Glycos_transf_2"/>
    <property type="match status" value="1"/>
</dbReference>
<dbReference type="SUPFAM" id="SSF53448">
    <property type="entry name" value="Nucleotide-diphospho-sugar transferases"/>
    <property type="match status" value="1"/>
</dbReference>
<feature type="domain" description="Glycosyltransferase 2-like" evidence="1">
    <location>
        <begin position="8"/>
        <end position="135"/>
    </location>
</feature>
<dbReference type="InterPro" id="IPR001173">
    <property type="entry name" value="Glyco_trans_2-like"/>
</dbReference>
<accession>A0ABN2PN80</accession>